<dbReference type="Proteomes" id="UP000011704">
    <property type="component" value="Unassembled WGS sequence"/>
</dbReference>
<keyword evidence="2" id="KW-1185">Reference proteome</keyword>
<gene>
    <name evidence="1" type="ORF">NITGR_1010030</name>
</gene>
<dbReference type="EMBL" id="CAQJ01000004">
    <property type="protein sequence ID" value="CCQ89315.1"/>
    <property type="molecule type" value="Genomic_DNA"/>
</dbReference>
<sequence>MLRWMSCALLTIALLLPVSTYARELRQPWQILIDSVTYLRGLPEVAWVRVEGHHVLIGWTEPPRRFRAINLTAAKYASRALPKEEVHIVSLRANQDEWHPGSDEPSLCTTAAIKGEIIKTNC</sequence>
<dbReference type="InParanoid" id="M1YVI1"/>
<dbReference type="RefSeq" id="WP_005005609.1">
    <property type="nucleotide sequence ID" value="NZ_HG422173.1"/>
</dbReference>
<protein>
    <submittedName>
        <fullName evidence="1">Uncharacterized protein</fullName>
    </submittedName>
</protein>
<organism evidence="1 2">
    <name type="scientific">Nitrospina gracilis (strain 3/211)</name>
    <dbReference type="NCBI Taxonomy" id="1266370"/>
    <lineage>
        <taxon>Bacteria</taxon>
        <taxon>Pseudomonadati</taxon>
        <taxon>Nitrospinota/Tectimicrobiota group</taxon>
        <taxon>Nitrospinota</taxon>
        <taxon>Nitrospinia</taxon>
        <taxon>Nitrospinales</taxon>
        <taxon>Nitrospinaceae</taxon>
        <taxon>Nitrospina</taxon>
    </lineage>
</organism>
<comment type="caution">
    <text evidence="1">The sequence shown here is derived from an EMBL/GenBank/DDBJ whole genome shotgun (WGS) entry which is preliminary data.</text>
</comment>
<dbReference type="AlphaFoldDB" id="M1YVI1"/>
<proteinExistence type="predicted"/>
<evidence type="ECO:0000313" key="1">
    <source>
        <dbReference type="EMBL" id="CCQ89315.1"/>
    </source>
</evidence>
<dbReference type="STRING" id="1266370.NITGR_1010030"/>
<name>M1YVI1_NITG3</name>
<dbReference type="HOGENOM" id="CLU_2024280_0_0_0"/>
<accession>M1YVI1</accession>
<reference evidence="1 2" key="1">
    <citation type="journal article" date="2013" name="Front. Microbiol.">
        <title>The genome of Nitrospina gracilis illuminates the metabolism and evolution of the major marine nitrite oxidizer.</title>
        <authorList>
            <person name="Luecker S."/>
            <person name="Nowka B."/>
            <person name="Rattei T."/>
            <person name="Spieck E."/>
            <person name="and Daims H."/>
        </authorList>
    </citation>
    <scope>NUCLEOTIDE SEQUENCE [LARGE SCALE GENOMIC DNA]</scope>
    <source>
        <strain evidence="1 2">3/211</strain>
    </source>
</reference>
<evidence type="ECO:0000313" key="2">
    <source>
        <dbReference type="Proteomes" id="UP000011704"/>
    </source>
</evidence>